<evidence type="ECO:0000313" key="1">
    <source>
        <dbReference type="EMBL" id="BAW00198.1"/>
    </source>
</evidence>
<evidence type="ECO:0000313" key="2">
    <source>
        <dbReference type="Proteomes" id="UP000218824"/>
    </source>
</evidence>
<dbReference type="EMBL" id="AP014940">
    <property type="protein sequence ID" value="BAW00198.1"/>
    <property type="molecule type" value="Genomic_DNA"/>
</dbReference>
<reference evidence="1 2" key="1">
    <citation type="journal article" date="2017" name="DNA Res.">
        <title>Complete genome sequence and expression profile of the commercial lytic enzyme producer Lysobacter enzymogenes M497-1.</title>
        <authorList>
            <person name="Takami H."/>
            <person name="Toyoda A."/>
            <person name="Uchiyama I."/>
            <person name="Itoh T."/>
            <person name="Takaki Y."/>
            <person name="Arai W."/>
            <person name="Nishi S."/>
            <person name="Kawai M."/>
            <person name="Shinya K."/>
            <person name="Ikeda H."/>
        </authorList>
    </citation>
    <scope>NUCLEOTIDE SEQUENCE [LARGE SCALE GENOMIC DNA]</scope>
    <source>
        <strain evidence="1 2">M497-1</strain>
    </source>
</reference>
<name>A0AAU9B8I2_LYSEN</name>
<dbReference type="GeneID" id="83066808"/>
<dbReference type="RefSeq" id="WP_170849203.1">
    <property type="nucleotide sequence ID" value="NZ_AP014940.1"/>
</dbReference>
<dbReference type="AlphaFoldDB" id="A0AAU9B8I2"/>
<accession>A0AAU9B8I2</accession>
<organism evidence="1 2">
    <name type="scientific">Lysobacter enzymogenes</name>
    <dbReference type="NCBI Taxonomy" id="69"/>
    <lineage>
        <taxon>Bacteria</taxon>
        <taxon>Pseudomonadati</taxon>
        <taxon>Pseudomonadota</taxon>
        <taxon>Gammaproteobacteria</taxon>
        <taxon>Lysobacterales</taxon>
        <taxon>Lysobacteraceae</taxon>
        <taxon>Lysobacter</taxon>
    </lineage>
</organism>
<protein>
    <submittedName>
        <fullName evidence="1">Uncharacterized protein</fullName>
    </submittedName>
</protein>
<gene>
    <name evidence="1" type="ORF">LEN_4710</name>
</gene>
<proteinExistence type="predicted"/>
<dbReference type="KEGG" id="lem:LEN_4710"/>
<sequence>MSEKTCAACDCPLDENAFQVKVGGKTVEVCCEECAQKLDAAYVSAQSPGRN</sequence>
<dbReference type="Proteomes" id="UP000218824">
    <property type="component" value="Chromosome"/>
</dbReference>